<gene>
    <name evidence="1" type="ORF">S06H3_22148</name>
</gene>
<sequence>MFDSDLHLVDVMVVPQTSLLRAVIHALYIVASRRASSKFAEDAIETALATLKNKYPFFKNVTAKMKTFSEDGVNIDLSSNIDEVHKSEIGDAIESLIRVVYNDLSEEAGLYFITEMKQYAGDKIVEAIVDAGVDLDQIEVEQHHAYMRKNRKKTVKQGGQSENLLGYTWGGVSRWEHKEGSKYCTL</sequence>
<dbReference type="AlphaFoldDB" id="X1MBH0"/>
<comment type="caution">
    <text evidence="1">The sequence shown here is derived from an EMBL/GenBank/DDBJ whole genome shotgun (WGS) entry which is preliminary data.</text>
</comment>
<evidence type="ECO:0000313" key="1">
    <source>
        <dbReference type="EMBL" id="GAI12015.1"/>
    </source>
</evidence>
<name>X1MBH0_9ZZZZ</name>
<feature type="non-terminal residue" evidence="1">
    <location>
        <position position="186"/>
    </location>
</feature>
<reference evidence="1" key="1">
    <citation type="journal article" date="2014" name="Front. Microbiol.">
        <title>High frequency of phylogenetically diverse reductive dehalogenase-homologous genes in deep subseafloor sedimentary metagenomes.</title>
        <authorList>
            <person name="Kawai M."/>
            <person name="Futagami T."/>
            <person name="Toyoda A."/>
            <person name="Takaki Y."/>
            <person name="Nishi S."/>
            <person name="Hori S."/>
            <person name="Arai W."/>
            <person name="Tsubouchi T."/>
            <person name="Morono Y."/>
            <person name="Uchiyama I."/>
            <person name="Ito T."/>
            <person name="Fujiyama A."/>
            <person name="Inagaki F."/>
            <person name="Takami H."/>
        </authorList>
    </citation>
    <scope>NUCLEOTIDE SEQUENCE</scope>
    <source>
        <strain evidence="1">Expedition CK06-06</strain>
    </source>
</reference>
<dbReference type="EMBL" id="BARV01011775">
    <property type="protein sequence ID" value="GAI12015.1"/>
    <property type="molecule type" value="Genomic_DNA"/>
</dbReference>
<organism evidence="1">
    <name type="scientific">marine sediment metagenome</name>
    <dbReference type="NCBI Taxonomy" id="412755"/>
    <lineage>
        <taxon>unclassified sequences</taxon>
        <taxon>metagenomes</taxon>
        <taxon>ecological metagenomes</taxon>
    </lineage>
</organism>
<protein>
    <submittedName>
        <fullName evidence="1">Uncharacterized protein</fullName>
    </submittedName>
</protein>
<proteinExistence type="predicted"/>
<accession>X1MBH0</accession>